<gene>
    <name evidence="4" type="ORF">ACFOEE_07000</name>
</gene>
<dbReference type="PANTHER" id="PTHR30469:SF15">
    <property type="entry name" value="HLYD FAMILY OF SECRETION PROTEINS"/>
    <property type="match status" value="1"/>
</dbReference>
<reference evidence="5" key="1">
    <citation type="journal article" date="2019" name="Int. J. Syst. Evol. Microbiol.">
        <title>The Global Catalogue of Microorganisms (GCM) 10K type strain sequencing project: providing services to taxonomists for standard genome sequencing and annotation.</title>
        <authorList>
            <consortium name="The Broad Institute Genomics Platform"/>
            <consortium name="The Broad Institute Genome Sequencing Center for Infectious Disease"/>
            <person name="Wu L."/>
            <person name="Ma J."/>
        </authorList>
    </citation>
    <scope>NUCLEOTIDE SEQUENCE [LARGE SCALE GENOMIC DNA]</scope>
    <source>
        <strain evidence="5">KCTC 42730</strain>
    </source>
</reference>
<comment type="similarity">
    <text evidence="1">Belongs to the membrane fusion protein (MFP) (TC 8.A.1) family.</text>
</comment>
<evidence type="ECO:0000256" key="2">
    <source>
        <dbReference type="SAM" id="Coils"/>
    </source>
</evidence>
<dbReference type="Gene3D" id="2.40.420.20">
    <property type="match status" value="1"/>
</dbReference>
<feature type="chain" id="PRO_5046319800" evidence="3">
    <location>
        <begin position="23"/>
        <end position="351"/>
    </location>
</feature>
<keyword evidence="5" id="KW-1185">Reference proteome</keyword>
<keyword evidence="2" id="KW-0175">Coiled coil</keyword>
<dbReference type="Proteomes" id="UP001595453">
    <property type="component" value="Unassembled WGS sequence"/>
</dbReference>
<evidence type="ECO:0000313" key="5">
    <source>
        <dbReference type="Proteomes" id="UP001595453"/>
    </source>
</evidence>
<dbReference type="Gene3D" id="2.40.30.170">
    <property type="match status" value="1"/>
</dbReference>
<dbReference type="InterPro" id="IPR006143">
    <property type="entry name" value="RND_pump_MFP"/>
</dbReference>
<dbReference type="SUPFAM" id="SSF111369">
    <property type="entry name" value="HlyD-like secretion proteins"/>
    <property type="match status" value="1"/>
</dbReference>
<feature type="signal peptide" evidence="3">
    <location>
        <begin position="1"/>
        <end position="22"/>
    </location>
</feature>
<proteinExistence type="inferred from homology"/>
<organism evidence="4 5">
    <name type="scientific">Pseudoalteromonas fenneropenaei</name>
    <dbReference type="NCBI Taxonomy" id="1737459"/>
    <lineage>
        <taxon>Bacteria</taxon>
        <taxon>Pseudomonadati</taxon>
        <taxon>Pseudomonadota</taxon>
        <taxon>Gammaproteobacteria</taxon>
        <taxon>Alteromonadales</taxon>
        <taxon>Pseudoalteromonadaceae</taxon>
        <taxon>Pseudoalteromonas</taxon>
    </lineage>
</organism>
<comment type="caution">
    <text evidence="4">The sequence shown here is derived from an EMBL/GenBank/DDBJ whole genome shotgun (WGS) entry which is preliminary data.</text>
</comment>
<dbReference type="NCBIfam" id="TIGR01730">
    <property type="entry name" value="RND_mfp"/>
    <property type="match status" value="1"/>
</dbReference>
<dbReference type="Gene3D" id="2.40.50.100">
    <property type="match status" value="1"/>
</dbReference>
<feature type="coiled-coil region" evidence="2">
    <location>
        <begin position="90"/>
        <end position="117"/>
    </location>
</feature>
<dbReference type="Gene3D" id="1.10.287.470">
    <property type="entry name" value="Helix hairpin bin"/>
    <property type="match status" value="1"/>
</dbReference>
<accession>A0ABV7CHV6</accession>
<dbReference type="EMBL" id="JBHRSD010000011">
    <property type="protein sequence ID" value="MFC3032259.1"/>
    <property type="molecule type" value="Genomic_DNA"/>
</dbReference>
<evidence type="ECO:0000256" key="1">
    <source>
        <dbReference type="ARBA" id="ARBA00009477"/>
    </source>
</evidence>
<name>A0ABV7CHV6_9GAMM</name>
<keyword evidence="3" id="KW-0732">Signal</keyword>
<dbReference type="PANTHER" id="PTHR30469">
    <property type="entry name" value="MULTIDRUG RESISTANCE PROTEIN MDTA"/>
    <property type="match status" value="1"/>
</dbReference>
<dbReference type="RefSeq" id="WP_377122497.1">
    <property type="nucleotide sequence ID" value="NZ_JBHRSD010000011.1"/>
</dbReference>
<protein>
    <submittedName>
        <fullName evidence="4">Efflux RND transporter periplasmic adaptor subunit</fullName>
    </submittedName>
</protein>
<sequence length="351" mass="38202">MLNKIHPLVFIAFAVTTPTAFAAQPVKVEAIQAASLQKELEIHGTLHGKGDVELAAGTGGHLQMIKAPGESAKKGELIAQVDVLPLEIERAQHQESLNRAKINLRYYEQESARLQALAKSNSAAASQVDLVNNQRDLAKSDIAMAELKIRQVDDTIARASLRAPFNGVISERFKMPNSEVNRADRLLRFVDIHNLEVRVYVPMKYLGYVSVGDKLNVKGADNQLLKRAEAVVDAVIPASDTRSQTFEVRAKLINSEQVWASGQLVDVTMPLSQQQPALLVNRDALILRQQGVHIVKINADNTATKIAVSVGKGQGQLVEVTPTQQDALLPGDKIAVRGAERLSDGQAVEVQ</sequence>
<evidence type="ECO:0000256" key="3">
    <source>
        <dbReference type="SAM" id="SignalP"/>
    </source>
</evidence>
<evidence type="ECO:0000313" key="4">
    <source>
        <dbReference type="EMBL" id="MFC3032259.1"/>
    </source>
</evidence>